<feature type="domain" description="Dihydroorotase catalytic" evidence="3">
    <location>
        <begin position="50"/>
        <end position="121"/>
    </location>
</feature>
<sequence length="157" mass="17487">MSNILIKGGRVIDPKTKVDDILDILITGNKISKISKRIKKSDVQLIDAKGKIVCPGFIDLHCHLRDPGRPDEETIESGGESAIAGGFTTICCMPNTEPAIDNEGIVKYIYKEAARANLFIYFFHGWEINVIGFAFIYISSIVCNLCEIRNFIARQHT</sequence>
<dbReference type="GO" id="GO:0004038">
    <property type="term" value="F:allantoinase activity"/>
    <property type="evidence" value="ECO:0007669"/>
    <property type="project" value="TreeGrafter"/>
</dbReference>
<reference evidence="4" key="1">
    <citation type="journal article" date="2014" name="Front. Microbiol.">
        <title>High frequency of phylogenetically diverse reductive dehalogenase-homologous genes in deep subseafloor sedimentary metagenomes.</title>
        <authorList>
            <person name="Kawai M."/>
            <person name="Futagami T."/>
            <person name="Toyoda A."/>
            <person name="Takaki Y."/>
            <person name="Nishi S."/>
            <person name="Hori S."/>
            <person name="Arai W."/>
            <person name="Tsubouchi T."/>
            <person name="Morono Y."/>
            <person name="Uchiyama I."/>
            <person name="Ito T."/>
            <person name="Fujiyama A."/>
            <person name="Inagaki F."/>
            <person name="Takami H."/>
        </authorList>
    </citation>
    <scope>NUCLEOTIDE SEQUENCE</scope>
    <source>
        <strain evidence="4">Expedition CK06-06</strain>
    </source>
</reference>
<evidence type="ECO:0000259" key="3">
    <source>
        <dbReference type="Pfam" id="PF12890"/>
    </source>
</evidence>
<evidence type="ECO:0000256" key="2">
    <source>
        <dbReference type="SAM" id="Phobius"/>
    </source>
</evidence>
<dbReference type="InterPro" id="IPR050138">
    <property type="entry name" value="DHOase/Allantoinase_Hydrolase"/>
</dbReference>
<proteinExistence type="predicted"/>
<keyword evidence="2" id="KW-0472">Membrane</keyword>
<organism evidence="4">
    <name type="scientific">marine sediment metagenome</name>
    <dbReference type="NCBI Taxonomy" id="412755"/>
    <lineage>
        <taxon>unclassified sequences</taxon>
        <taxon>metagenomes</taxon>
        <taxon>ecological metagenomes</taxon>
    </lineage>
</organism>
<dbReference type="PANTHER" id="PTHR43668">
    <property type="entry name" value="ALLANTOINASE"/>
    <property type="match status" value="1"/>
</dbReference>
<dbReference type="SUPFAM" id="SSF51338">
    <property type="entry name" value="Composite domain of metallo-dependent hydrolases"/>
    <property type="match status" value="1"/>
</dbReference>
<evidence type="ECO:0000256" key="1">
    <source>
        <dbReference type="ARBA" id="ARBA00022975"/>
    </source>
</evidence>
<keyword evidence="2" id="KW-0812">Transmembrane</keyword>
<keyword evidence="2" id="KW-1133">Transmembrane helix</keyword>
<dbReference type="Gene3D" id="3.20.20.140">
    <property type="entry name" value="Metal-dependent hydrolases"/>
    <property type="match status" value="1"/>
</dbReference>
<protein>
    <recommendedName>
        <fullName evidence="3">Dihydroorotase catalytic domain-containing protein</fullName>
    </recommendedName>
</protein>
<accession>X1SZW9</accession>
<dbReference type="EMBL" id="BARW01010111">
    <property type="protein sequence ID" value="GAI73374.1"/>
    <property type="molecule type" value="Genomic_DNA"/>
</dbReference>
<dbReference type="Pfam" id="PF12890">
    <property type="entry name" value="DHOase"/>
    <property type="match status" value="1"/>
</dbReference>
<name>X1SZW9_9ZZZZ</name>
<feature type="transmembrane region" description="Helical" evidence="2">
    <location>
        <begin position="118"/>
        <end position="138"/>
    </location>
</feature>
<dbReference type="GO" id="GO:0006145">
    <property type="term" value="P:purine nucleobase catabolic process"/>
    <property type="evidence" value="ECO:0007669"/>
    <property type="project" value="TreeGrafter"/>
</dbReference>
<dbReference type="AlphaFoldDB" id="X1SZW9"/>
<dbReference type="PANTHER" id="PTHR43668:SF2">
    <property type="entry name" value="ALLANTOINASE"/>
    <property type="match status" value="1"/>
</dbReference>
<dbReference type="InterPro" id="IPR011059">
    <property type="entry name" value="Metal-dep_hydrolase_composite"/>
</dbReference>
<comment type="caution">
    <text evidence="4">The sequence shown here is derived from an EMBL/GenBank/DDBJ whole genome shotgun (WGS) entry which is preliminary data.</text>
</comment>
<keyword evidence="1" id="KW-0665">Pyrimidine biosynthesis</keyword>
<dbReference type="InterPro" id="IPR024403">
    <property type="entry name" value="DHOase_cat"/>
</dbReference>
<gene>
    <name evidence="4" type="ORF">S12H4_20057</name>
</gene>
<evidence type="ECO:0000313" key="4">
    <source>
        <dbReference type="EMBL" id="GAI73374.1"/>
    </source>
</evidence>
<dbReference type="GO" id="GO:0005737">
    <property type="term" value="C:cytoplasm"/>
    <property type="evidence" value="ECO:0007669"/>
    <property type="project" value="TreeGrafter"/>
</dbReference>